<evidence type="ECO:0000256" key="1">
    <source>
        <dbReference type="SAM" id="SignalP"/>
    </source>
</evidence>
<gene>
    <name evidence="2" type="ORF">DES53_12224</name>
</gene>
<comment type="caution">
    <text evidence="2">The sequence shown here is derived from an EMBL/GenBank/DDBJ whole genome shotgun (WGS) entry which is preliminary data.</text>
</comment>
<name>A0A366H264_9BACT</name>
<dbReference type="EMBL" id="QNRR01000022">
    <property type="protein sequence ID" value="RBP35357.1"/>
    <property type="molecule type" value="Genomic_DNA"/>
</dbReference>
<keyword evidence="3" id="KW-1185">Reference proteome</keyword>
<keyword evidence="1" id="KW-0732">Signal</keyword>
<dbReference type="RefSeq" id="WP_147263753.1">
    <property type="nucleotide sequence ID" value="NZ_QNRR01000022.1"/>
</dbReference>
<proteinExistence type="predicted"/>
<reference evidence="2 3" key="1">
    <citation type="submission" date="2018-06" db="EMBL/GenBank/DDBJ databases">
        <title>Genomic Encyclopedia of Type Strains, Phase IV (KMG-IV): sequencing the most valuable type-strain genomes for metagenomic binning, comparative biology and taxonomic classification.</title>
        <authorList>
            <person name="Goeker M."/>
        </authorList>
    </citation>
    <scope>NUCLEOTIDE SEQUENCE [LARGE SCALE GENOMIC DNA]</scope>
    <source>
        <strain evidence="2 3">DSM 25532</strain>
    </source>
</reference>
<organism evidence="2 3">
    <name type="scientific">Roseimicrobium gellanilyticum</name>
    <dbReference type="NCBI Taxonomy" id="748857"/>
    <lineage>
        <taxon>Bacteria</taxon>
        <taxon>Pseudomonadati</taxon>
        <taxon>Verrucomicrobiota</taxon>
        <taxon>Verrucomicrobiia</taxon>
        <taxon>Verrucomicrobiales</taxon>
        <taxon>Verrucomicrobiaceae</taxon>
        <taxon>Roseimicrobium</taxon>
    </lineage>
</organism>
<dbReference type="Proteomes" id="UP000253426">
    <property type="component" value="Unassembled WGS sequence"/>
</dbReference>
<dbReference type="PROSITE" id="PS51257">
    <property type="entry name" value="PROKAR_LIPOPROTEIN"/>
    <property type="match status" value="1"/>
</dbReference>
<feature type="chain" id="PRO_5016611660" description="NlpE-like protein" evidence="1">
    <location>
        <begin position="27"/>
        <end position="131"/>
    </location>
</feature>
<evidence type="ECO:0000313" key="3">
    <source>
        <dbReference type="Proteomes" id="UP000253426"/>
    </source>
</evidence>
<feature type="signal peptide" evidence="1">
    <location>
        <begin position="1"/>
        <end position="26"/>
    </location>
</feature>
<evidence type="ECO:0000313" key="2">
    <source>
        <dbReference type="EMBL" id="RBP35357.1"/>
    </source>
</evidence>
<protein>
    <recommendedName>
        <fullName evidence="4">NlpE-like protein</fullName>
    </recommendedName>
</protein>
<accession>A0A366H264</accession>
<dbReference type="AlphaFoldDB" id="A0A366H264"/>
<evidence type="ECO:0008006" key="4">
    <source>
        <dbReference type="Google" id="ProtNLM"/>
    </source>
</evidence>
<sequence length="131" mass="14121">MKLPSRNLVLLASMLCACGLVTTGVAEEKAAAPPKDIACSKLEYKDLHGSYVYTFAKDGSYTFAAVHQSGKSEGEQKGTYKYAVTPPDKAKLNLDKDTVITLTFEAPLKGKLTVDDDVRPHAFTITPGKNP</sequence>